<evidence type="ECO:0000259" key="3">
    <source>
        <dbReference type="Pfam" id="PF21537"/>
    </source>
</evidence>
<feature type="transmembrane region" description="Helical" evidence="1">
    <location>
        <begin position="39"/>
        <end position="56"/>
    </location>
</feature>
<dbReference type="InterPro" id="IPR052955">
    <property type="entry name" value="UPF0703_membrane_permease"/>
</dbReference>
<evidence type="ECO:0000313" key="4">
    <source>
        <dbReference type="EMBL" id="KOO39973.1"/>
    </source>
</evidence>
<organism evidence="4">
    <name type="scientific">Halalkalibacterium halodurans</name>
    <name type="common">Bacillus halodurans</name>
    <dbReference type="NCBI Taxonomy" id="86665"/>
    <lineage>
        <taxon>Bacteria</taxon>
        <taxon>Bacillati</taxon>
        <taxon>Bacillota</taxon>
        <taxon>Bacilli</taxon>
        <taxon>Bacillales</taxon>
        <taxon>Bacillaceae</taxon>
        <taxon>Halalkalibacterium (ex Joshi et al. 2022)</taxon>
    </lineage>
</organism>
<feature type="domain" description="DUF1980" evidence="3">
    <location>
        <begin position="132"/>
        <end position="263"/>
    </location>
</feature>
<evidence type="ECO:0008006" key="5">
    <source>
        <dbReference type="Google" id="ProtNLM"/>
    </source>
</evidence>
<feature type="domain" description="DUF1980" evidence="2">
    <location>
        <begin position="10"/>
        <end position="121"/>
    </location>
</feature>
<dbReference type="Pfam" id="PF09323">
    <property type="entry name" value="DUF1980"/>
    <property type="match status" value="1"/>
</dbReference>
<dbReference type="GeneID" id="87596609"/>
<reference evidence="4" key="1">
    <citation type="submission" date="2015-08" db="EMBL/GenBank/DDBJ databases">
        <title>Complete DNA Sequence of Pseudomonas syringae pv. actinidiae, the Causal Agent of Kiwifruit Canker Disease.</title>
        <authorList>
            <person name="Rikkerink E.H.A."/>
            <person name="Fineran P.C."/>
        </authorList>
    </citation>
    <scope>NUCLEOTIDE SEQUENCE</scope>
    <source>
        <strain evidence="4">DSM 13666</strain>
    </source>
</reference>
<comment type="caution">
    <text evidence="4">The sequence shown here is derived from an EMBL/GenBank/DDBJ whole genome shotgun (WGS) entry which is preliminary data.</text>
</comment>
<dbReference type="PANTHER" id="PTHR40047">
    <property type="entry name" value="UPF0703 PROTEIN YCGQ"/>
    <property type="match status" value="1"/>
</dbReference>
<keyword evidence="1" id="KW-0812">Transmembrane</keyword>
<keyword evidence="1" id="KW-1133">Transmembrane helix</keyword>
<sequence>MMYIRTNQLLKAVILLLFAVFLFLLHETGEIARFINPQYVHLSQIASILFLFLFFIQVPRMFTNSEDDLCGCGLWGCSHGEEGRFAMKHVISYGLISLPLMIGFLFPFKDFGAAEALKRGVQYQVSQREARDEASLEKNVQELLEQSALVLHRDNFVSSLRALMAYPTRFVGKPILLEGFIIEDCQDEKVTVITRFLVTHCVADSHAAGFILEHEDSLGGREEQWLQVMGVLDVKQHGGVLLPVIRVIEWEEIEPPANPYVYP</sequence>
<dbReference type="EMBL" id="LILD01000001">
    <property type="protein sequence ID" value="KOO39973.1"/>
    <property type="molecule type" value="Genomic_DNA"/>
</dbReference>
<dbReference type="AlphaFoldDB" id="A0A0M0KNN0"/>
<evidence type="ECO:0000256" key="1">
    <source>
        <dbReference type="SAM" id="Phobius"/>
    </source>
</evidence>
<feature type="transmembrane region" description="Helical" evidence="1">
    <location>
        <begin position="90"/>
        <end position="108"/>
    </location>
</feature>
<dbReference type="RefSeq" id="WP_053431814.1">
    <property type="nucleotide sequence ID" value="NZ_CP040441.1"/>
</dbReference>
<gene>
    <name evidence="4" type="ORF">AMD02_14775</name>
</gene>
<dbReference type="Pfam" id="PF21537">
    <property type="entry name" value="DUF1980_C"/>
    <property type="match status" value="1"/>
</dbReference>
<keyword evidence="1" id="KW-0472">Membrane</keyword>
<evidence type="ECO:0000259" key="2">
    <source>
        <dbReference type="Pfam" id="PF09323"/>
    </source>
</evidence>
<dbReference type="NCBIfam" id="TIGR03943">
    <property type="entry name" value="TIGR03943 family putative permease subunit"/>
    <property type="match status" value="1"/>
</dbReference>
<dbReference type="InterPro" id="IPR015402">
    <property type="entry name" value="DUF1980"/>
</dbReference>
<dbReference type="InterPro" id="IPR048447">
    <property type="entry name" value="DUF1980_C"/>
</dbReference>
<dbReference type="InterPro" id="IPR048493">
    <property type="entry name" value="DUF1980_N"/>
</dbReference>
<dbReference type="PANTHER" id="PTHR40047:SF1">
    <property type="entry name" value="UPF0703 PROTEIN YCGQ"/>
    <property type="match status" value="1"/>
</dbReference>
<protein>
    <recommendedName>
        <fullName evidence="5">TIGR03943 family protein</fullName>
    </recommendedName>
</protein>
<accession>A0A0M0KNN0</accession>
<proteinExistence type="predicted"/>
<dbReference type="PATRIC" id="fig|136160.3.peg.3428"/>
<name>A0A0M0KNN0_ALKHA</name>